<feature type="compositionally biased region" description="Polar residues" evidence="1">
    <location>
        <begin position="61"/>
        <end position="95"/>
    </location>
</feature>
<feature type="compositionally biased region" description="Polar residues" evidence="1">
    <location>
        <begin position="338"/>
        <end position="362"/>
    </location>
</feature>
<keyword evidence="3" id="KW-1185">Reference proteome</keyword>
<protein>
    <submittedName>
        <fullName evidence="2">Uncharacterized protein</fullName>
    </submittedName>
</protein>
<evidence type="ECO:0000313" key="2">
    <source>
        <dbReference type="EMBL" id="KAK1921185.1"/>
    </source>
</evidence>
<evidence type="ECO:0000313" key="3">
    <source>
        <dbReference type="Proteomes" id="UP001182556"/>
    </source>
</evidence>
<dbReference type="EMBL" id="JAODAN010000011">
    <property type="protein sequence ID" value="KAK1921185.1"/>
    <property type="molecule type" value="Genomic_DNA"/>
</dbReference>
<comment type="caution">
    <text evidence="2">The sequence shown here is derived from an EMBL/GenBank/DDBJ whole genome shotgun (WGS) entry which is preliminary data.</text>
</comment>
<proteinExistence type="predicted"/>
<feature type="compositionally biased region" description="Polar residues" evidence="1">
    <location>
        <begin position="389"/>
        <end position="399"/>
    </location>
</feature>
<feature type="compositionally biased region" description="Basic and acidic residues" evidence="1">
    <location>
        <begin position="99"/>
        <end position="116"/>
    </location>
</feature>
<evidence type="ECO:0000256" key="1">
    <source>
        <dbReference type="SAM" id="MobiDB-lite"/>
    </source>
</evidence>
<name>A0AAD9CTF9_PAPLA</name>
<reference evidence="2" key="1">
    <citation type="submission" date="2023-02" db="EMBL/GenBank/DDBJ databases">
        <title>Identification and recombinant expression of a fungal hydrolase from Papiliotrema laurentii that hydrolyzes apple cutin and clears colloidal polyester polyurethane.</title>
        <authorList>
            <consortium name="DOE Joint Genome Institute"/>
            <person name="Roman V.A."/>
            <person name="Bojanowski C."/>
            <person name="Crable B.R."/>
            <person name="Wagner D.N."/>
            <person name="Hung C.S."/>
            <person name="Nadeau L.J."/>
            <person name="Schratz L."/>
            <person name="Haridas S."/>
            <person name="Pangilinan J."/>
            <person name="Lipzen A."/>
            <person name="Na H."/>
            <person name="Yan M."/>
            <person name="Ng V."/>
            <person name="Grigoriev I.V."/>
            <person name="Spatafora J.W."/>
            <person name="Barlow D."/>
            <person name="Biffinger J."/>
            <person name="Kelley-Loughnane N."/>
            <person name="Varaljay V.A."/>
            <person name="Crookes-Goodson W.J."/>
        </authorList>
    </citation>
    <scope>NUCLEOTIDE SEQUENCE</scope>
    <source>
        <strain evidence="2">5307AH</strain>
    </source>
</reference>
<feature type="region of interest" description="Disordered" evidence="1">
    <location>
        <begin position="321"/>
        <end position="430"/>
    </location>
</feature>
<organism evidence="2 3">
    <name type="scientific">Papiliotrema laurentii</name>
    <name type="common">Cryptococcus laurentii</name>
    <dbReference type="NCBI Taxonomy" id="5418"/>
    <lineage>
        <taxon>Eukaryota</taxon>
        <taxon>Fungi</taxon>
        <taxon>Dikarya</taxon>
        <taxon>Basidiomycota</taxon>
        <taxon>Agaricomycotina</taxon>
        <taxon>Tremellomycetes</taxon>
        <taxon>Tremellales</taxon>
        <taxon>Rhynchogastremaceae</taxon>
        <taxon>Papiliotrema</taxon>
    </lineage>
</organism>
<sequence length="453" mass="51030">MPIFSLDNTNRSLVSKWRARLSKLRGPFHRPRRVSISTFTRSESDQLRVLPCLTQSKANAEECTAQTPTAGTFDTGSEKPQSQSPPLSTHPSDTTLDVDASRPDESETDNSPERTIHTFLQQVFYPSATEEQRPGHLCPEEVKDWNQCASVLRFVAGSSLLVESKSRDFGTAGTELLSKLGGLRKRTLSWVYPMFQREDKDEHGNYLDGWKQCFDIYDEWKRQWSETDAYDHQAIYSSLKKTWSNCMPMMKESPNGGWKHLEGYEFRNEARLLYDELHDLMEPPPRTKHSTAPGPCSRRACFRKPCPKRLCLYDINPQSEQAGRMEVPPTQTPTETENSSQKDMNSHTLISSVNPNDNQTGNKGRDHGVPSDTQISEDNPNDDRNRDNGNQSKFDSNESIGCAGVSHITGTQTTGDNCTGGHSSNNADGRSMALSKNQEEYGAHWQQLVLPLH</sequence>
<feature type="compositionally biased region" description="Polar residues" evidence="1">
    <location>
        <begin position="408"/>
        <end position="428"/>
    </location>
</feature>
<dbReference type="Proteomes" id="UP001182556">
    <property type="component" value="Unassembled WGS sequence"/>
</dbReference>
<feature type="region of interest" description="Disordered" evidence="1">
    <location>
        <begin position="61"/>
        <end position="116"/>
    </location>
</feature>
<gene>
    <name evidence="2" type="ORF">DB88DRAFT_499941</name>
</gene>
<dbReference type="AlphaFoldDB" id="A0AAD9CTF9"/>
<accession>A0AAD9CTF9</accession>
<feature type="compositionally biased region" description="Low complexity" evidence="1">
    <location>
        <begin position="326"/>
        <end position="337"/>
    </location>
</feature>